<proteinExistence type="predicted"/>
<dbReference type="Proteomes" id="UP000295497">
    <property type="component" value="Chromosome"/>
</dbReference>
<name>A0A4P2QZD9_SORCE</name>
<sequence length="97" mass="9298">MSTVHGAVSFSGGGGARAHDAAMLAAGAAGGARKRGRSAAVNAGPDPGRGAGVGARGGIAGPGTAHAGTQTPLVEQTQHSPQPPLFTQSTQRPAPSH</sequence>
<evidence type="ECO:0000313" key="2">
    <source>
        <dbReference type="EMBL" id="AUX35974.1"/>
    </source>
</evidence>
<organism evidence="2 3">
    <name type="scientific">Sorangium cellulosum</name>
    <name type="common">Polyangium cellulosum</name>
    <dbReference type="NCBI Taxonomy" id="56"/>
    <lineage>
        <taxon>Bacteria</taxon>
        <taxon>Pseudomonadati</taxon>
        <taxon>Myxococcota</taxon>
        <taxon>Polyangia</taxon>
        <taxon>Polyangiales</taxon>
        <taxon>Polyangiaceae</taxon>
        <taxon>Sorangium</taxon>
    </lineage>
</organism>
<evidence type="ECO:0000256" key="1">
    <source>
        <dbReference type="SAM" id="MobiDB-lite"/>
    </source>
</evidence>
<feature type="compositionally biased region" description="Gly residues" evidence="1">
    <location>
        <begin position="47"/>
        <end position="61"/>
    </location>
</feature>
<reference evidence="2 3" key="1">
    <citation type="submission" date="2015-09" db="EMBL/GenBank/DDBJ databases">
        <title>Sorangium comparison.</title>
        <authorList>
            <person name="Zaburannyi N."/>
            <person name="Bunk B."/>
            <person name="Overmann J."/>
            <person name="Mueller R."/>
        </authorList>
    </citation>
    <scope>NUCLEOTIDE SEQUENCE [LARGE SCALE GENOMIC DNA]</scope>
    <source>
        <strain evidence="2 3">So ce836</strain>
    </source>
</reference>
<protein>
    <submittedName>
        <fullName evidence="2">Uncharacterized protein</fullName>
    </submittedName>
</protein>
<feature type="region of interest" description="Disordered" evidence="1">
    <location>
        <begin position="29"/>
        <end position="97"/>
    </location>
</feature>
<accession>A0A4P2QZD9</accession>
<dbReference type="AlphaFoldDB" id="A0A4P2QZD9"/>
<evidence type="ECO:0000313" key="3">
    <source>
        <dbReference type="Proteomes" id="UP000295497"/>
    </source>
</evidence>
<gene>
    <name evidence="2" type="ORF">SOCE836_081780</name>
</gene>
<dbReference type="EMBL" id="CP012672">
    <property type="protein sequence ID" value="AUX35974.1"/>
    <property type="molecule type" value="Genomic_DNA"/>
</dbReference>
<feature type="compositionally biased region" description="Polar residues" evidence="1">
    <location>
        <begin position="67"/>
        <end position="97"/>
    </location>
</feature>